<evidence type="ECO:0000256" key="2">
    <source>
        <dbReference type="ARBA" id="ARBA00004609"/>
    </source>
</evidence>
<dbReference type="GO" id="GO:0098552">
    <property type="term" value="C:side of membrane"/>
    <property type="evidence" value="ECO:0007669"/>
    <property type="project" value="UniProtKB-KW"/>
</dbReference>
<dbReference type="InterPro" id="IPR050248">
    <property type="entry name" value="Polysacc_deacetylase_ArnD"/>
</dbReference>
<feature type="domain" description="NodB homology" evidence="16">
    <location>
        <begin position="155"/>
        <end position="342"/>
    </location>
</feature>
<keyword evidence="11" id="KW-0624">Polysaccharide degradation</keyword>
<evidence type="ECO:0000256" key="8">
    <source>
        <dbReference type="ARBA" id="ARBA00023285"/>
    </source>
</evidence>
<dbReference type="InterPro" id="IPR011330">
    <property type="entry name" value="Glyco_hydro/deAcase_b/a-brl"/>
</dbReference>
<sequence length="440" mass="47855">MVHSFAFVLLFLLPSSAFASRHDHRQNHNHEHVSARQLPGSWFHRDDHPVRALFRRADATDGVAYPAVGSQEWKSAYPSQWGPPAKIPDTWAAALKAAIERKAIPDIPVAQVDKNAPDGGGTPAYPKEFDPNGPIVCSATYKCRIPGDIWDAPDGQLALSFDDGPTQASDELLDFLIANKQTATHFMIGSNLLDNPKQFLKTFSTNGDIAVHTWSHQYTTTLSNEQVVAELGWTMQLIHDSTGGRVPRYWRPPYGDSDCRTRAIAKEVFGLTTVIWNQDTADWSLASTPPGTTLAKINASMTEWLKTKSPGLVILEHETSSLSVQAFKAAYPVMKETQWKVVSLSQMFGNGTGYWNAADNLSPVKPVVNLVDATKANAGPVSSSSRPAASTPTGQVFNNNKNASPSSKPSPSPSAKSSATLQTVSPRTILLSLFFVSLFA</sequence>
<dbReference type="GeneID" id="59339607"/>
<dbReference type="GO" id="GO:0000272">
    <property type="term" value="P:polysaccharide catabolic process"/>
    <property type="evidence" value="ECO:0007669"/>
    <property type="project" value="UniProtKB-KW"/>
</dbReference>
<dbReference type="GO" id="GO:0009272">
    <property type="term" value="P:fungal-type cell wall biogenesis"/>
    <property type="evidence" value="ECO:0007669"/>
    <property type="project" value="UniProtKB-ARBA"/>
</dbReference>
<keyword evidence="4" id="KW-0325">Glycoprotein</keyword>
<dbReference type="PROSITE" id="PS51677">
    <property type="entry name" value="NODB"/>
    <property type="match status" value="1"/>
</dbReference>
<feature type="signal peptide" evidence="15">
    <location>
        <begin position="1"/>
        <end position="19"/>
    </location>
</feature>
<dbReference type="GO" id="GO:0005886">
    <property type="term" value="C:plasma membrane"/>
    <property type="evidence" value="ECO:0007669"/>
    <property type="project" value="UniProtKB-SubCell"/>
</dbReference>
<evidence type="ECO:0000256" key="12">
    <source>
        <dbReference type="ARBA" id="ARBA00024056"/>
    </source>
</evidence>
<feature type="region of interest" description="Disordered" evidence="14">
    <location>
        <begin position="377"/>
        <end position="419"/>
    </location>
</feature>
<proteinExistence type="predicted"/>
<evidence type="ECO:0000256" key="14">
    <source>
        <dbReference type="SAM" id="MobiDB-lite"/>
    </source>
</evidence>
<evidence type="ECO:0000256" key="11">
    <source>
        <dbReference type="ARBA" id="ARBA00023326"/>
    </source>
</evidence>
<evidence type="ECO:0000256" key="1">
    <source>
        <dbReference type="ARBA" id="ARBA00001941"/>
    </source>
</evidence>
<feature type="compositionally biased region" description="Low complexity" evidence="14">
    <location>
        <begin position="382"/>
        <end position="419"/>
    </location>
</feature>
<reference evidence="17" key="1">
    <citation type="submission" date="2020-05" db="EMBL/GenBank/DDBJ databases">
        <title>Mycena genomes resolve the evolution of fungal bioluminescence.</title>
        <authorList>
            <person name="Tsai I.J."/>
        </authorList>
    </citation>
    <scope>NUCLEOTIDE SEQUENCE</scope>
    <source>
        <strain evidence="17">171206Taipei</strain>
    </source>
</reference>
<comment type="catalytic activity">
    <reaction evidence="13">
        <text>[(1-&gt;4)-N-acetyl-beta-D-glucosaminyl](n) + n H2O = chitosan + n acetate</text>
        <dbReference type="Rhea" id="RHEA:10464"/>
        <dbReference type="Rhea" id="RHEA-COMP:9593"/>
        <dbReference type="Rhea" id="RHEA-COMP:9597"/>
        <dbReference type="ChEBI" id="CHEBI:15377"/>
        <dbReference type="ChEBI" id="CHEBI:17029"/>
        <dbReference type="ChEBI" id="CHEBI:30089"/>
        <dbReference type="ChEBI" id="CHEBI:57704"/>
        <dbReference type="EC" id="3.5.1.41"/>
    </reaction>
    <physiologicalReaction direction="left-to-right" evidence="13">
        <dbReference type="Rhea" id="RHEA:10465"/>
    </physiologicalReaction>
</comment>
<dbReference type="AlphaFoldDB" id="A0A8H6TC49"/>
<dbReference type="Gene3D" id="3.20.20.370">
    <property type="entry name" value="Glycoside hydrolase/deacetylase"/>
    <property type="match status" value="1"/>
</dbReference>
<keyword evidence="8" id="KW-0170">Cobalt</keyword>
<evidence type="ECO:0000256" key="3">
    <source>
        <dbReference type="ARBA" id="ARBA00022475"/>
    </source>
</evidence>
<dbReference type="GO" id="GO:0004099">
    <property type="term" value="F:chitin deacetylase activity"/>
    <property type="evidence" value="ECO:0007669"/>
    <property type="project" value="UniProtKB-EC"/>
</dbReference>
<keyword evidence="9" id="KW-0449">Lipoprotein</keyword>
<organism evidence="17 18">
    <name type="scientific">Mycena indigotica</name>
    <dbReference type="NCBI Taxonomy" id="2126181"/>
    <lineage>
        <taxon>Eukaryota</taxon>
        <taxon>Fungi</taxon>
        <taxon>Dikarya</taxon>
        <taxon>Basidiomycota</taxon>
        <taxon>Agaricomycotina</taxon>
        <taxon>Agaricomycetes</taxon>
        <taxon>Agaricomycetidae</taxon>
        <taxon>Agaricales</taxon>
        <taxon>Marasmiineae</taxon>
        <taxon>Mycenaceae</taxon>
        <taxon>Mycena</taxon>
    </lineage>
</organism>
<dbReference type="PANTHER" id="PTHR10587:SF135">
    <property type="entry name" value="CHITIN DEACETYLASE 3"/>
    <property type="match status" value="1"/>
</dbReference>
<evidence type="ECO:0000259" key="16">
    <source>
        <dbReference type="PROSITE" id="PS51677"/>
    </source>
</evidence>
<evidence type="ECO:0000313" key="18">
    <source>
        <dbReference type="Proteomes" id="UP000636479"/>
    </source>
</evidence>
<evidence type="ECO:0000256" key="6">
    <source>
        <dbReference type="ARBA" id="ARBA00023136"/>
    </source>
</evidence>
<gene>
    <name evidence="17" type="ORF">MIND_00011900</name>
</gene>
<dbReference type="RefSeq" id="XP_037225001.1">
    <property type="nucleotide sequence ID" value="XM_037357091.1"/>
</dbReference>
<evidence type="ECO:0000256" key="10">
    <source>
        <dbReference type="ARBA" id="ARBA00023316"/>
    </source>
</evidence>
<dbReference type="Proteomes" id="UP000636479">
    <property type="component" value="Unassembled WGS sequence"/>
</dbReference>
<evidence type="ECO:0000256" key="4">
    <source>
        <dbReference type="ARBA" id="ARBA00022622"/>
    </source>
</evidence>
<accession>A0A8H6TC49</accession>
<name>A0A8H6TC49_9AGAR</name>
<dbReference type="EMBL" id="JACAZF010000001">
    <property type="protein sequence ID" value="KAF7314978.1"/>
    <property type="molecule type" value="Genomic_DNA"/>
</dbReference>
<protein>
    <recommendedName>
        <fullName evidence="12">chitin deacetylase</fullName>
        <ecNumber evidence="12">3.5.1.41</ecNumber>
    </recommendedName>
</protein>
<keyword evidence="4" id="KW-0336">GPI-anchor</keyword>
<dbReference type="OrthoDB" id="407355at2759"/>
<keyword evidence="6" id="KW-0472">Membrane</keyword>
<comment type="caution">
    <text evidence="17">The sequence shown here is derived from an EMBL/GenBank/DDBJ whole genome shotgun (WGS) entry which is preliminary data.</text>
</comment>
<dbReference type="GO" id="GO:0071555">
    <property type="term" value="P:cell wall organization"/>
    <property type="evidence" value="ECO:0007669"/>
    <property type="project" value="UniProtKB-KW"/>
</dbReference>
<dbReference type="SUPFAM" id="SSF88713">
    <property type="entry name" value="Glycoside hydrolase/deacetylase"/>
    <property type="match status" value="1"/>
</dbReference>
<keyword evidence="10" id="KW-0961">Cell wall biogenesis/degradation</keyword>
<evidence type="ECO:0000256" key="15">
    <source>
        <dbReference type="SAM" id="SignalP"/>
    </source>
</evidence>
<dbReference type="Pfam" id="PF01522">
    <property type="entry name" value="Polysacc_deac_1"/>
    <property type="match status" value="1"/>
</dbReference>
<evidence type="ECO:0000256" key="9">
    <source>
        <dbReference type="ARBA" id="ARBA00023288"/>
    </source>
</evidence>
<evidence type="ECO:0000256" key="7">
    <source>
        <dbReference type="ARBA" id="ARBA00023277"/>
    </source>
</evidence>
<evidence type="ECO:0000256" key="13">
    <source>
        <dbReference type="ARBA" id="ARBA00048494"/>
    </source>
</evidence>
<evidence type="ECO:0000256" key="5">
    <source>
        <dbReference type="ARBA" id="ARBA00023024"/>
    </source>
</evidence>
<dbReference type="EC" id="3.5.1.41" evidence="12"/>
<feature type="chain" id="PRO_5034157294" description="chitin deacetylase" evidence="15">
    <location>
        <begin position="20"/>
        <end position="440"/>
    </location>
</feature>
<keyword evidence="18" id="KW-1185">Reference proteome</keyword>
<keyword evidence="3" id="KW-1003">Cell membrane</keyword>
<dbReference type="GO" id="GO:0006032">
    <property type="term" value="P:chitin catabolic process"/>
    <property type="evidence" value="ECO:0007669"/>
    <property type="project" value="UniProtKB-KW"/>
</dbReference>
<comment type="subcellular location">
    <subcellularLocation>
        <location evidence="2">Cell membrane</location>
        <topology evidence="2">Lipid-anchor</topology>
        <topology evidence="2">GPI-anchor</topology>
    </subcellularLocation>
</comment>
<evidence type="ECO:0000313" key="17">
    <source>
        <dbReference type="EMBL" id="KAF7314978.1"/>
    </source>
</evidence>
<comment type="cofactor">
    <cofactor evidence="1">
        <name>Co(2+)</name>
        <dbReference type="ChEBI" id="CHEBI:48828"/>
    </cofactor>
</comment>
<dbReference type="InterPro" id="IPR002509">
    <property type="entry name" value="NODB_dom"/>
</dbReference>
<dbReference type="PANTHER" id="PTHR10587">
    <property type="entry name" value="GLYCOSYL TRANSFERASE-RELATED"/>
    <property type="match status" value="1"/>
</dbReference>
<keyword evidence="5" id="KW-0146">Chitin degradation</keyword>
<keyword evidence="7" id="KW-0119">Carbohydrate metabolism</keyword>
<keyword evidence="15" id="KW-0732">Signal</keyword>